<dbReference type="GO" id="GO:0006508">
    <property type="term" value="P:proteolysis"/>
    <property type="evidence" value="ECO:0007669"/>
    <property type="project" value="UniProtKB-KW"/>
</dbReference>
<evidence type="ECO:0000313" key="4">
    <source>
        <dbReference type="EMBL" id="AGI61989.1"/>
    </source>
</evidence>
<feature type="transmembrane region" description="Helical" evidence="2">
    <location>
        <begin position="178"/>
        <end position="194"/>
    </location>
</feature>
<feature type="domain" description="CAAX prenyl protease 2/Lysostaphin resistance protein A-like" evidence="3">
    <location>
        <begin position="161"/>
        <end position="212"/>
    </location>
</feature>
<evidence type="ECO:0000259" key="3">
    <source>
        <dbReference type="Pfam" id="PF02517"/>
    </source>
</evidence>
<evidence type="ECO:0000256" key="1">
    <source>
        <dbReference type="ARBA" id="ARBA00009067"/>
    </source>
</evidence>
<name>M9QXF7_STREE</name>
<keyword evidence="4" id="KW-0645">Protease</keyword>
<keyword evidence="2" id="KW-0812">Transmembrane</keyword>
<comment type="similarity">
    <text evidence="1">Belongs to the UPF0177 family.</text>
</comment>
<sequence length="220" mass="25259">MKRIIPVYIFQQVNVLLVSLYLLKFLCIGELTILQILYGASLISFLWMYGQRKQAHKVNMKSRIKWLGIGFVSLLIISLCFSLIHAQGSTNQANLIGLQHQVPWFSFLLFLINASMVEEFLYREILWNLVRKLDIRVALTCVLFALAHHPGTILAWCLDIRVALTCVLFALAHHPGTILAWCLYVSLGLFLGMVRYKSDLWGSMGLHLVWNLSVYVLFFL</sequence>
<feature type="transmembrane region" description="Helical" evidence="2">
    <location>
        <begin position="32"/>
        <end position="50"/>
    </location>
</feature>
<proteinExistence type="inferred from homology"/>
<dbReference type="AlphaFoldDB" id="M9QXF7"/>
<reference evidence="4" key="1">
    <citation type="journal article" date="2013" name="BMC Genomics">
        <title>Evidence of antimicrobial resistance-conferring genetic elements among pneumococci isolated prior to 1974.</title>
        <authorList>
            <person name="Wyres K.L."/>
            <person name="van Tonder A."/>
            <person name="Lambertsen L.M."/>
            <person name="Hakenbeck R."/>
            <person name="Parkhill J."/>
            <person name="Bentley S.D."/>
            <person name="Brueggemann A.B."/>
        </authorList>
    </citation>
    <scope>NUCLEOTIDE SEQUENCE</scope>
    <source>
        <strain evidence="4">PN1</strain>
    </source>
</reference>
<feature type="transmembrane region" description="Helical" evidence="2">
    <location>
        <begin position="129"/>
        <end position="147"/>
    </location>
</feature>
<feature type="transmembrane region" description="Helical" evidence="2">
    <location>
        <begin position="200"/>
        <end position="219"/>
    </location>
</feature>
<keyword evidence="2" id="KW-1133">Transmembrane helix</keyword>
<keyword evidence="4" id="KW-0378">Hydrolase</keyword>
<feature type="transmembrane region" description="Helical" evidence="2">
    <location>
        <begin position="104"/>
        <end position="122"/>
    </location>
</feature>
<dbReference type="InterPro" id="IPR003675">
    <property type="entry name" value="Rce1/LyrA-like_dom"/>
</dbReference>
<evidence type="ECO:0000256" key="2">
    <source>
        <dbReference type="SAM" id="Phobius"/>
    </source>
</evidence>
<organism evidence="4">
    <name type="scientific">Streptococcus pneumoniae</name>
    <dbReference type="NCBI Taxonomy" id="1313"/>
    <lineage>
        <taxon>Bacteria</taxon>
        <taxon>Bacillati</taxon>
        <taxon>Bacillota</taxon>
        <taxon>Bacilli</taxon>
        <taxon>Lactobacillales</taxon>
        <taxon>Streptococcaceae</taxon>
        <taxon>Streptococcus</taxon>
    </lineage>
</organism>
<feature type="transmembrane region" description="Helical" evidence="2">
    <location>
        <begin position="7"/>
        <end position="26"/>
    </location>
</feature>
<dbReference type="EMBL" id="KC488257">
    <property type="protein sequence ID" value="AGI61989.1"/>
    <property type="molecule type" value="Genomic_DNA"/>
</dbReference>
<feature type="domain" description="CAAX prenyl protease 2/Lysostaphin resistance protein A-like" evidence="3">
    <location>
        <begin position="103"/>
        <end position="154"/>
    </location>
</feature>
<dbReference type="GO" id="GO:0080120">
    <property type="term" value="P:CAAX-box protein maturation"/>
    <property type="evidence" value="ECO:0007669"/>
    <property type="project" value="UniProtKB-ARBA"/>
</dbReference>
<dbReference type="Pfam" id="PF02517">
    <property type="entry name" value="Rce1-like"/>
    <property type="match status" value="2"/>
</dbReference>
<protein>
    <submittedName>
        <fullName evidence="4">Putative caax amino protease family protein</fullName>
    </submittedName>
</protein>
<keyword evidence="2" id="KW-0472">Membrane</keyword>
<accession>M9QXF7</accession>
<dbReference type="GO" id="GO:0004175">
    <property type="term" value="F:endopeptidase activity"/>
    <property type="evidence" value="ECO:0007669"/>
    <property type="project" value="UniProtKB-ARBA"/>
</dbReference>
<feature type="transmembrane region" description="Helical" evidence="2">
    <location>
        <begin position="66"/>
        <end position="84"/>
    </location>
</feature>